<feature type="compositionally biased region" description="Low complexity" evidence="1">
    <location>
        <begin position="57"/>
        <end position="75"/>
    </location>
</feature>
<evidence type="ECO:0000313" key="2">
    <source>
        <dbReference type="EMBL" id="MBB6676932.1"/>
    </source>
</evidence>
<protein>
    <submittedName>
        <fullName evidence="2">Uncharacterized protein</fullName>
    </submittedName>
</protein>
<evidence type="ECO:0000256" key="1">
    <source>
        <dbReference type="SAM" id="MobiDB-lite"/>
    </source>
</evidence>
<dbReference type="RefSeq" id="WP_185178215.1">
    <property type="nucleotide sequence ID" value="NZ_CBCSEP010000008.1"/>
</dbReference>
<name>A0A841T7P9_9BACL</name>
<accession>A0A841T7P9</accession>
<gene>
    <name evidence="2" type="ORF">H4Q31_06255</name>
</gene>
<reference evidence="2 3" key="1">
    <citation type="submission" date="2020-08" db="EMBL/GenBank/DDBJ databases">
        <title>Cohnella phylogeny.</title>
        <authorList>
            <person name="Dunlap C."/>
        </authorList>
    </citation>
    <scope>NUCLEOTIDE SEQUENCE [LARGE SCALE GENOMIC DNA]</scope>
    <source>
        <strain evidence="2 3">DSM 103658</strain>
    </source>
</reference>
<comment type="caution">
    <text evidence="2">The sequence shown here is derived from an EMBL/GenBank/DDBJ whole genome shotgun (WGS) entry which is preliminary data.</text>
</comment>
<organism evidence="2 3">
    <name type="scientific">Cohnella lubricantis</name>
    <dbReference type="NCBI Taxonomy" id="2163172"/>
    <lineage>
        <taxon>Bacteria</taxon>
        <taxon>Bacillati</taxon>
        <taxon>Bacillota</taxon>
        <taxon>Bacilli</taxon>
        <taxon>Bacillales</taxon>
        <taxon>Paenibacillaceae</taxon>
        <taxon>Cohnella</taxon>
    </lineage>
</organism>
<dbReference type="Proteomes" id="UP000574133">
    <property type="component" value="Unassembled WGS sequence"/>
</dbReference>
<dbReference type="EMBL" id="JACJVN010000024">
    <property type="protein sequence ID" value="MBB6676932.1"/>
    <property type="molecule type" value="Genomic_DNA"/>
</dbReference>
<sequence>MTGVLRRRQSEHWRLARRQGECRRLAPQARRAPASRAAGKASAGVSRRRQGERRRLALQARRAPASCAAGKASAGVSRAGKASAGVSHCRQGERRHRFRLLHANYKPTGALIRPRHSLAPPNVAPTR</sequence>
<feature type="region of interest" description="Disordered" evidence="1">
    <location>
        <begin position="22"/>
        <end position="92"/>
    </location>
</feature>
<evidence type="ECO:0000313" key="3">
    <source>
        <dbReference type="Proteomes" id="UP000574133"/>
    </source>
</evidence>
<feature type="compositionally biased region" description="Low complexity" evidence="1">
    <location>
        <begin position="25"/>
        <end position="45"/>
    </location>
</feature>
<proteinExistence type="predicted"/>
<keyword evidence="3" id="KW-1185">Reference proteome</keyword>
<dbReference type="AlphaFoldDB" id="A0A841T7P9"/>